<proteinExistence type="predicted"/>
<evidence type="ECO:0000313" key="2">
    <source>
        <dbReference type="EMBL" id="CAK0892491.1"/>
    </source>
</evidence>
<reference evidence="2" key="1">
    <citation type="submission" date="2023-10" db="EMBL/GenBank/DDBJ databases">
        <authorList>
            <person name="Chen Y."/>
            <person name="Shah S."/>
            <person name="Dougan E. K."/>
            <person name="Thang M."/>
            <person name="Chan C."/>
        </authorList>
    </citation>
    <scope>NUCLEOTIDE SEQUENCE [LARGE SCALE GENOMIC DNA]</scope>
</reference>
<sequence length="269" mass="28583">HFGLLLREGGKEPGKTGVDDESILFDLEGWLSPLLAAIELCALPEQPPLGEAIALLQKLFASACRELSLQRFRPRLQRPLRVGASGDMLSQRTSLPEIQRRGRRRSTTSLSRDTRETWLLDELAWSPPAAQELGAFVEDNLVALVEGLLSALPPALGTRAIATGGESTANGGAGGAVADGGPDAIRRHLRRQCQRAAVPGRRLRRRPALGLFCGAGASARAMAALNFAAFGLDWGRGPLGGRAATTFQTVDLGLVRGRRLAGQGRSGGR</sequence>
<protein>
    <submittedName>
        <fullName evidence="2">Uncharacterized protein</fullName>
    </submittedName>
</protein>
<comment type="caution">
    <text evidence="2">The sequence shown here is derived from an EMBL/GenBank/DDBJ whole genome shotgun (WGS) entry which is preliminary data.</text>
</comment>
<feature type="non-terminal residue" evidence="2">
    <location>
        <position position="1"/>
    </location>
</feature>
<accession>A0ABN9WZT4</accession>
<dbReference type="Proteomes" id="UP001189429">
    <property type="component" value="Unassembled WGS sequence"/>
</dbReference>
<organism evidence="2 3">
    <name type="scientific">Prorocentrum cordatum</name>
    <dbReference type="NCBI Taxonomy" id="2364126"/>
    <lineage>
        <taxon>Eukaryota</taxon>
        <taxon>Sar</taxon>
        <taxon>Alveolata</taxon>
        <taxon>Dinophyceae</taxon>
        <taxon>Prorocentrales</taxon>
        <taxon>Prorocentraceae</taxon>
        <taxon>Prorocentrum</taxon>
    </lineage>
</organism>
<name>A0ABN9WZT4_9DINO</name>
<evidence type="ECO:0000313" key="3">
    <source>
        <dbReference type="Proteomes" id="UP001189429"/>
    </source>
</evidence>
<dbReference type="EMBL" id="CAUYUJ010019616">
    <property type="protein sequence ID" value="CAK0892491.1"/>
    <property type="molecule type" value="Genomic_DNA"/>
</dbReference>
<gene>
    <name evidence="2" type="ORF">PCOR1329_LOCUS72140</name>
</gene>
<feature type="region of interest" description="Disordered" evidence="1">
    <location>
        <begin position="91"/>
        <end position="111"/>
    </location>
</feature>
<evidence type="ECO:0000256" key="1">
    <source>
        <dbReference type="SAM" id="MobiDB-lite"/>
    </source>
</evidence>
<keyword evidence="3" id="KW-1185">Reference proteome</keyword>